<dbReference type="Proteomes" id="UP000050360">
    <property type="component" value="Unassembled WGS sequence"/>
</dbReference>
<dbReference type="AlphaFoldDB" id="A0A0P8CBJ7"/>
<gene>
    <name evidence="1" type="ORF">MPEBLZ_01191</name>
</gene>
<protein>
    <submittedName>
        <fullName evidence="1">Uncharacterized protein</fullName>
    </submittedName>
</protein>
<dbReference type="EMBL" id="LKCM01000102">
    <property type="protein sequence ID" value="KPQ44209.1"/>
    <property type="molecule type" value="Genomic_DNA"/>
</dbReference>
<name>A0A0P8CBJ7_9EURY</name>
<evidence type="ECO:0000313" key="2">
    <source>
        <dbReference type="Proteomes" id="UP000050360"/>
    </source>
</evidence>
<reference evidence="1 2" key="1">
    <citation type="submission" date="2015-09" db="EMBL/GenBank/DDBJ databases">
        <title>A metagenomics-based metabolic model of nitrate-dependent anaerobic oxidation of methane by Methanoperedens-like archaea.</title>
        <authorList>
            <person name="Arshad A."/>
            <person name="Speth D.R."/>
            <person name="De Graaf R.M."/>
            <person name="Op Den Camp H.J."/>
            <person name="Jetten M.S."/>
            <person name="Welte C.U."/>
        </authorList>
    </citation>
    <scope>NUCLEOTIDE SEQUENCE [LARGE SCALE GENOMIC DNA]</scope>
</reference>
<comment type="caution">
    <text evidence="1">The sequence shown here is derived from an EMBL/GenBank/DDBJ whole genome shotgun (WGS) entry which is preliminary data.</text>
</comment>
<sequence>MTERKYIIESRRYVDDDGNRTFDKWITNSNVIEVKHNEQYLVFFPLEGEHAGKKHYIPFSNIHVVREL</sequence>
<organism evidence="1 2">
    <name type="scientific">Candidatus Methanoperedens nitratireducens</name>
    <dbReference type="NCBI Taxonomy" id="1392998"/>
    <lineage>
        <taxon>Archaea</taxon>
        <taxon>Methanobacteriati</taxon>
        <taxon>Methanobacteriota</taxon>
        <taxon>Stenosarchaea group</taxon>
        <taxon>Methanomicrobia</taxon>
        <taxon>Methanosarcinales</taxon>
        <taxon>ANME-2 cluster</taxon>
        <taxon>Candidatus Methanoperedentaceae</taxon>
        <taxon>Candidatus Methanoperedens</taxon>
    </lineage>
</organism>
<proteinExistence type="predicted"/>
<evidence type="ECO:0000313" key="1">
    <source>
        <dbReference type="EMBL" id="KPQ44209.1"/>
    </source>
</evidence>
<accession>A0A0P8CBJ7</accession>